<keyword evidence="2" id="KW-0472">Membrane</keyword>
<organism evidence="3 4">
    <name type="scientific">Rheinheimera salexigens</name>
    <dbReference type="NCBI Taxonomy" id="1628148"/>
    <lineage>
        <taxon>Bacteria</taxon>
        <taxon>Pseudomonadati</taxon>
        <taxon>Pseudomonadota</taxon>
        <taxon>Gammaproteobacteria</taxon>
        <taxon>Chromatiales</taxon>
        <taxon>Chromatiaceae</taxon>
        <taxon>Rheinheimera</taxon>
    </lineage>
</organism>
<dbReference type="Proteomes" id="UP000242258">
    <property type="component" value="Unassembled WGS sequence"/>
</dbReference>
<comment type="caution">
    <text evidence="3">The sequence shown here is derived from an EMBL/GenBank/DDBJ whole genome shotgun (WGS) entry which is preliminary data.</text>
</comment>
<dbReference type="PROSITE" id="PS00409">
    <property type="entry name" value="PROKAR_NTER_METHYL"/>
    <property type="match status" value="1"/>
</dbReference>
<dbReference type="PRINTS" id="PR00813">
    <property type="entry name" value="BCTERIALGSPG"/>
</dbReference>
<gene>
    <name evidence="3" type="ORF">BI198_14895</name>
</gene>
<evidence type="ECO:0000256" key="1">
    <source>
        <dbReference type="ARBA" id="ARBA00022481"/>
    </source>
</evidence>
<evidence type="ECO:0000313" key="4">
    <source>
        <dbReference type="Proteomes" id="UP000242258"/>
    </source>
</evidence>
<keyword evidence="2" id="KW-0812">Transmembrane</keyword>
<dbReference type="SUPFAM" id="SSF54523">
    <property type="entry name" value="Pili subunits"/>
    <property type="match status" value="1"/>
</dbReference>
<evidence type="ECO:0008006" key="5">
    <source>
        <dbReference type="Google" id="ProtNLM"/>
    </source>
</evidence>
<evidence type="ECO:0000256" key="2">
    <source>
        <dbReference type="SAM" id="Phobius"/>
    </source>
</evidence>
<keyword evidence="2" id="KW-1133">Transmembrane helix</keyword>
<dbReference type="Gene3D" id="3.30.700.10">
    <property type="entry name" value="Glycoprotein, Type 4 Pilin"/>
    <property type="match status" value="1"/>
</dbReference>
<dbReference type="RefSeq" id="WP_070050955.1">
    <property type="nucleotide sequence ID" value="NZ_CBCSDO010000002.1"/>
</dbReference>
<reference evidence="4" key="1">
    <citation type="submission" date="2016-09" db="EMBL/GenBank/DDBJ databases">
        <authorList>
            <person name="Wan X."/>
            <person name="Hou S."/>
        </authorList>
    </citation>
    <scope>NUCLEOTIDE SEQUENCE [LARGE SCALE GENOMIC DNA]</scope>
    <source>
        <strain evidence="4">KH87</strain>
    </source>
</reference>
<dbReference type="STRING" id="1628148.BI198_14895"/>
<dbReference type="OrthoDB" id="5296638at2"/>
<dbReference type="GO" id="GO:0015627">
    <property type="term" value="C:type II protein secretion system complex"/>
    <property type="evidence" value="ECO:0007669"/>
    <property type="project" value="InterPro"/>
</dbReference>
<dbReference type="NCBIfam" id="TIGR02532">
    <property type="entry name" value="IV_pilin_GFxxxE"/>
    <property type="match status" value="1"/>
</dbReference>
<dbReference type="GO" id="GO:0043683">
    <property type="term" value="P:type IV pilus assembly"/>
    <property type="evidence" value="ECO:0007669"/>
    <property type="project" value="InterPro"/>
</dbReference>
<dbReference type="InterPro" id="IPR045584">
    <property type="entry name" value="Pilin-like"/>
</dbReference>
<proteinExistence type="predicted"/>
<dbReference type="InterPro" id="IPR012902">
    <property type="entry name" value="N_methyl_site"/>
</dbReference>
<keyword evidence="1" id="KW-0488">Methylation</keyword>
<sequence length="139" mass="15055">MLNQRGFSLIELMIAVVIVAILASISYPAYQQYVLRTYRAEAIQLLLALANAQEQHFADHAEYQADISKLSGMAELTSSGVTKSGRYTLSLNLTDAASGFTALASATGIQTADSECLSFQLNHYGQRNSDNGVALSCWQ</sequence>
<name>A0A1E7QAT3_9GAMM</name>
<protein>
    <recommendedName>
        <fullName evidence="5">TppA protein</fullName>
    </recommendedName>
</protein>
<accession>A0A1E7QAT3</accession>
<dbReference type="GO" id="GO:0015628">
    <property type="term" value="P:protein secretion by the type II secretion system"/>
    <property type="evidence" value="ECO:0007669"/>
    <property type="project" value="InterPro"/>
</dbReference>
<evidence type="ECO:0000313" key="3">
    <source>
        <dbReference type="EMBL" id="OEY71128.1"/>
    </source>
</evidence>
<dbReference type="Pfam" id="PF16732">
    <property type="entry name" value="ComP_DUS"/>
    <property type="match status" value="1"/>
</dbReference>
<dbReference type="AlphaFoldDB" id="A0A1E7QAT3"/>
<dbReference type="InterPro" id="IPR000983">
    <property type="entry name" value="Bac_GSPG_pilin"/>
</dbReference>
<keyword evidence="4" id="KW-1185">Reference proteome</keyword>
<dbReference type="InterPro" id="IPR031982">
    <property type="entry name" value="PilE-like"/>
</dbReference>
<dbReference type="Pfam" id="PF07963">
    <property type="entry name" value="N_methyl"/>
    <property type="match status" value="1"/>
</dbReference>
<dbReference type="EMBL" id="MKEK01000001">
    <property type="protein sequence ID" value="OEY71128.1"/>
    <property type="molecule type" value="Genomic_DNA"/>
</dbReference>
<feature type="transmembrane region" description="Helical" evidence="2">
    <location>
        <begin position="6"/>
        <end position="30"/>
    </location>
</feature>